<feature type="region of interest" description="Disordered" evidence="1">
    <location>
        <begin position="166"/>
        <end position="206"/>
    </location>
</feature>
<dbReference type="AlphaFoldDB" id="A0A1V3ZZM5"/>
<organism evidence="3 4">
    <name type="scientific">Streptomyces tsukubensis</name>
    <dbReference type="NCBI Taxonomy" id="83656"/>
    <lineage>
        <taxon>Bacteria</taxon>
        <taxon>Bacillati</taxon>
        <taxon>Actinomycetota</taxon>
        <taxon>Actinomycetes</taxon>
        <taxon>Kitasatosporales</taxon>
        <taxon>Streptomycetaceae</taxon>
        <taxon>Streptomyces</taxon>
    </lineage>
</organism>
<keyword evidence="2" id="KW-1133">Transmembrane helix</keyword>
<dbReference type="Pfam" id="PF04186">
    <property type="entry name" value="FxsA"/>
    <property type="match status" value="1"/>
</dbReference>
<evidence type="ECO:0000256" key="1">
    <source>
        <dbReference type="SAM" id="MobiDB-lite"/>
    </source>
</evidence>
<name>A0A1V3ZZM5_9ACTN</name>
<keyword evidence="2" id="KW-0472">Membrane</keyword>
<feature type="transmembrane region" description="Helical" evidence="2">
    <location>
        <begin position="44"/>
        <end position="65"/>
    </location>
</feature>
<dbReference type="PANTHER" id="PTHR35335">
    <property type="entry name" value="UPF0716 PROTEIN FXSA"/>
    <property type="match status" value="1"/>
</dbReference>
<dbReference type="GO" id="GO:0016020">
    <property type="term" value="C:membrane"/>
    <property type="evidence" value="ECO:0007669"/>
    <property type="project" value="InterPro"/>
</dbReference>
<dbReference type="InterPro" id="IPR007313">
    <property type="entry name" value="FxsA"/>
</dbReference>
<keyword evidence="4" id="KW-1185">Reference proteome</keyword>
<dbReference type="STRING" id="83656.B1H18_33955"/>
<keyword evidence="2" id="KW-0812">Transmembrane</keyword>
<dbReference type="PANTHER" id="PTHR35335:SF1">
    <property type="entry name" value="UPF0716 PROTEIN FXSA"/>
    <property type="match status" value="1"/>
</dbReference>
<evidence type="ECO:0000313" key="3">
    <source>
        <dbReference type="EMBL" id="OON71406.1"/>
    </source>
</evidence>
<evidence type="ECO:0000256" key="2">
    <source>
        <dbReference type="SAM" id="Phobius"/>
    </source>
</evidence>
<dbReference type="OrthoDB" id="5192742at2"/>
<dbReference type="EMBL" id="MVFC01000059">
    <property type="protein sequence ID" value="OON71406.1"/>
    <property type="molecule type" value="Genomic_DNA"/>
</dbReference>
<feature type="transmembrane region" description="Helical" evidence="2">
    <location>
        <begin position="105"/>
        <end position="130"/>
    </location>
</feature>
<evidence type="ECO:0000313" key="4">
    <source>
        <dbReference type="Proteomes" id="UP000190539"/>
    </source>
</evidence>
<sequence length="206" mass="21883">MTTGTPPPTRSAQPRRSRVRRFTPLAILVWIALEIWLLTLVAGAIGGLGVFLLIVAGIVVGAVVIKRAGRRAFRALSETLQRQSGATPHDTDGVRGAQERSDGNALVMLGGLFLMVPGMISDVAGLLLLVPPVRNLVRRYAEGKFEKKLAAASSAGGFGDAFQQAQQSRMRGADGKVVRGEVIRDDHDGGDAGREGDEGPRPPLTR</sequence>
<reference evidence="3 4" key="1">
    <citation type="submission" date="2017-02" db="EMBL/GenBank/DDBJ databases">
        <title>Draft Genome Sequence of Streptomyces tsukubaensis F601, a Producer of the immunosuppressant tacrolimus FK506.</title>
        <authorList>
            <person name="Zong G."/>
            <person name="Zhong C."/>
            <person name="Fu J."/>
            <person name="Qin R."/>
            <person name="Cao G."/>
        </authorList>
    </citation>
    <scope>NUCLEOTIDE SEQUENCE [LARGE SCALE GENOMIC DNA]</scope>
    <source>
        <strain evidence="3 4">F601</strain>
    </source>
</reference>
<comment type="caution">
    <text evidence="3">The sequence shown here is derived from an EMBL/GenBank/DDBJ whole genome shotgun (WGS) entry which is preliminary data.</text>
</comment>
<evidence type="ECO:0008006" key="5">
    <source>
        <dbReference type="Google" id="ProtNLM"/>
    </source>
</evidence>
<accession>A0A1V3ZZM5</accession>
<gene>
    <name evidence="3" type="ORF">B1H18_33955</name>
</gene>
<proteinExistence type="predicted"/>
<dbReference type="RefSeq" id="WP_077974412.1">
    <property type="nucleotide sequence ID" value="NZ_CP045178.1"/>
</dbReference>
<feature type="compositionally biased region" description="Basic and acidic residues" evidence="1">
    <location>
        <begin position="171"/>
        <end position="200"/>
    </location>
</feature>
<protein>
    <recommendedName>
        <fullName evidence="5">FxsA family protein</fullName>
    </recommendedName>
</protein>
<dbReference type="NCBIfam" id="NF008528">
    <property type="entry name" value="PRK11463.1-2"/>
    <property type="match status" value="1"/>
</dbReference>
<dbReference type="NCBIfam" id="NF008527">
    <property type="entry name" value="PRK11463.1-1"/>
    <property type="match status" value="1"/>
</dbReference>
<dbReference type="Proteomes" id="UP000190539">
    <property type="component" value="Unassembled WGS sequence"/>
</dbReference>
<feature type="transmembrane region" description="Helical" evidence="2">
    <location>
        <begin position="21"/>
        <end position="38"/>
    </location>
</feature>